<name>A0AAW2MQ23_9LAMI</name>
<organism evidence="3">
    <name type="scientific">Sesamum angustifolium</name>
    <dbReference type="NCBI Taxonomy" id="2727405"/>
    <lineage>
        <taxon>Eukaryota</taxon>
        <taxon>Viridiplantae</taxon>
        <taxon>Streptophyta</taxon>
        <taxon>Embryophyta</taxon>
        <taxon>Tracheophyta</taxon>
        <taxon>Spermatophyta</taxon>
        <taxon>Magnoliopsida</taxon>
        <taxon>eudicotyledons</taxon>
        <taxon>Gunneridae</taxon>
        <taxon>Pentapetalae</taxon>
        <taxon>asterids</taxon>
        <taxon>lamiids</taxon>
        <taxon>Lamiales</taxon>
        <taxon>Pedaliaceae</taxon>
        <taxon>Sesamum</taxon>
    </lineage>
</organism>
<sequence length="107" mass="11484">MGASLSNLTENGTGSGGPGLGDIPESCVACVFLYLTPPEICNLARLNRAFRGAASSDAVWEAKLPSNYHLLLHLLSHPDVYQNLSKKDIFALLSRPLPFDDGNKARS</sequence>
<feature type="compositionally biased region" description="Polar residues" evidence="1">
    <location>
        <begin position="1"/>
        <end position="12"/>
    </location>
</feature>
<proteinExistence type="predicted"/>
<dbReference type="PROSITE" id="PS50181">
    <property type="entry name" value="FBOX"/>
    <property type="match status" value="1"/>
</dbReference>
<dbReference type="AlphaFoldDB" id="A0AAW2MQ23"/>
<feature type="region of interest" description="Disordered" evidence="1">
    <location>
        <begin position="1"/>
        <end position="20"/>
    </location>
</feature>
<evidence type="ECO:0000259" key="2">
    <source>
        <dbReference type="PROSITE" id="PS50181"/>
    </source>
</evidence>
<dbReference type="InterPro" id="IPR036047">
    <property type="entry name" value="F-box-like_dom_sf"/>
</dbReference>
<feature type="domain" description="F-box" evidence="2">
    <location>
        <begin position="17"/>
        <end position="63"/>
    </location>
</feature>
<protein>
    <submittedName>
        <fullName evidence="3">F-box protein PP2-A15</fullName>
    </submittedName>
</protein>
<dbReference type="InterPro" id="IPR001810">
    <property type="entry name" value="F-box_dom"/>
</dbReference>
<evidence type="ECO:0000313" key="3">
    <source>
        <dbReference type="EMBL" id="KAL0333427.1"/>
    </source>
</evidence>
<accession>A0AAW2MQ23</accession>
<reference evidence="3" key="2">
    <citation type="journal article" date="2024" name="Plant">
        <title>Genomic evolution and insights into agronomic trait innovations of Sesamum species.</title>
        <authorList>
            <person name="Miao H."/>
            <person name="Wang L."/>
            <person name="Qu L."/>
            <person name="Liu H."/>
            <person name="Sun Y."/>
            <person name="Le M."/>
            <person name="Wang Q."/>
            <person name="Wei S."/>
            <person name="Zheng Y."/>
            <person name="Lin W."/>
            <person name="Duan Y."/>
            <person name="Cao H."/>
            <person name="Xiong S."/>
            <person name="Wang X."/>
            <person name="Wei L."/>
            <person name="Li C."/>
            <person name="Ma Q."/>
            <person name="Ju M."/>
            <person name="Zhao R."/>
            <person name="Li G."/>
            <person name="Mu C."/>
            <person name="Tian Q."/>
            <person name="Mei H."/>
            <person name="Zhang T."/>
            <person name="Gao T."/>
            <person name="Zhang H."/>
        </authorList>
    </citation>
    <scope>NUCLEOTIDE SEQUENCE</scope>
    <source>
        <strain evidence="3">G01</strain>
    </source>
</reference>
<dbReference type="SUPFAM" id="SSF81383">
    <property type="entry name" value="F-box domain"/>
    <property type="match status" value="1"/>
</dbReference>
<comment type="caution">
    <text evidence="3">The sequence shown here is derived from an EMBL/GenBank/DDBJ whole genome shotgun (WGS) entry which is preliminary data.</text>
</comment>
<reference evidence="3" key="1">
    <citation type="submission" date="2020-06" db="EMBL/GenBank/DDBJ databases">
        <authorList>
            <person name="Li T."/>
            <person name="Hu X."/>
            <person name="Zhang T."/>
            <person name="Song X."/>
            <person name="Zhang H."/>
            <person name="Dai N."/>
            <person name="Sheng W."/>
            <person name="Hou X."/>
            <person name="Wei L."/>
        </authorList>
    </citation>
    <scope>NUCLEOTIDE SEQUENCE</scope>
    <source>
        <strain evidence="3">G01</strain>
        <tissue evidence="3">Leaf</tissue>
    </source>
</reference>
<evidence type="ECO:0000256" key="1">
    <source>
        <dbReference type="SAM" id="MobiDB-lite"/>
    </source>
</evidence>
<dbReference type="PANTHER" id="PTHR31960:SF2">
    <property type="entry name" value="F-BOX PROTEIN PP2-A15"/>
    <property type="match status" value="1"/>
</dbReference>
<dbReference type="EMBL" id="JACGWK010000009">
    <property type="protein sequence ID" value="KAL0333427.1"/>
    <property type="molecule type" value="Genomic_DNA"/>
</dbReference>
<dbReference type="CDD" id="cd22162">
    <property type="entry name" value="F-box_AtSKIP3-like"/>
    <property type="match status" value="1"/>
</dbReference>
<gene>
    <name evidence="3" type="ORF">Sangu_1498900</name>
</gene>
<dbReference type="PANTHER" id="PTHR31960">
    <property type="entry name" value="F-BOX PROTEIN PP2-A15"/>
    <property type="match status" value="1"/>
</dbReference>
<dbReference type="Pfam" id="PF12937">
    <property type="entry name" value="F-box-like"/>
    <property type="match status" value="1"/>
</dbReference>